<dbReference type="GO" id="GO:0016491">
    <property type="term" value="F:oxidoreductase activity"/>
    <property type="evidence" value="ECO:0007669"/>
    <property type="project" value="UniProtKB-KW"/>
</dbReference>
<evidence type="ECO:0000256" key="1">
    <source>
        <dbReference type="ARBA" id="ARBA00006484"/>
    </source>
</evidence>
<dbReference type="InterPro" id="IPR020904">
    <property type="entry name" value="Sc_DH/Rdtase_CS"/>
</dbReference>
<evidence type="ECO:0000256" key="2">
    <source>
        <dbReference type="RuleBase" id="RU000363"/>
    </source>
</evidence>
<dbReference type="SUPFAM" id="SSF51735">
    <property type="entry name" value="NAD(P)-binding Rossmann-fold domains"/>
    <property type="match status" value="1"/>
</dbReference>
<gene>
    <name evidence="3" type="primary">bacC_1</name>
    <name evidence="3" type="ORF">HOV93_09760</name>
</gene>
<dbReference type="GO" id="GO:0032787">
    <property type="term" value="P:monocarboxylic acid metabolic process"/>
    <property type="evidence" value="ECO:0007669"/>
    <property type="project" value="UniProtKB-ARBA"/>
</dbReference>
<dbReference type="Pfam" id="PF00106">
    <property type="entry name" value="adh_short"/>
    <property type="match status" value="1"/>
</dbReference>
<dbReference type="EC" id="1.1.1.385" evidence="3"/>
<dbReference type="AlphaFoldDB" id="A0A7V8V2M9"/>
<dbReference type="Proteomes" id="UP000551616">
    <property type="component" value="Unassembled WGS sequence"/>
</dbReference>
<protein>
    <submittedName>
        <fullName evidence="3">Dihydroanticapsin 7-dehydrogenase</fullName>
        <ecNumber evidence="3">1.1.1.385</ecNumber>
    </submittedName>
</protein>
<dbReference type="PRINTS" id="PR00081">
    <property type="entry name" value="GDHRDH"/>
</dbReference>
<accession>A0A7V8V2M9</accession>
<dbReference type="RefSeq" id="WP_207395303.1">
    <property type="nucleotide sequence ID" value="NZ_JABRWO010000002.1"/>
</dbReference>
<dbReference type="InterPro" id="IPR050259">
    <property type="entry name" value="SDR"/>
</dbReference>
<proteinExistence type="inferred from homology"/>
<sequence length="285" mass="31015">MNDRPVAFITGASQGLGAATAAGFIGNGYDCFLVARNRQNLKAVASRVAIDGAQAAVCAGDLGDLSFAQEAVESCFEQFGRIDVLVNNAAWRNIGTMRQMELEEWEKTLRICLTAPAFLAKWCGEKMQAIGRGVILNVFSIQSKMAPVICPAYVAAKGGLDALTYELAALFGPSGIRVLGLNLGAIATEMSAHYVAENGDNLSQHLRQFAEDMIPLRRFAEPEEMARTMVMLADERANYMPGACLEIDGVWSHQATPCSLKHRQFPQEFSRRCIGNDSQPACRCR</sequence>
<dbReference type="Gene3D" id="3.40.50.720">
    <property type="entry name" value="NAD(P)-binding Rossmann-like Domain"/>
    <property type="match status" value="1"/>
</dbReference>
<keyword evidence="4" id="KW-1185">Reference proteome</keyword>
<dbReference type="PANTHER" id="PTHR42879:SF2">
    <property type="entry name" value="3-OXOACYL-[ACYL-CARRIER-PROTEIN] REDUCTASE FABG"/>
    <property type="match status" value="1"/>
</dbReference>
<dbReference type="CDD" id="cd05233">
    <property type="entry name" value="SDR_c"/>
    <property type="match status" value="1"/>
</dbReference>
<dbReference type="EMBL" id="JABRWO010000002">
    <property type="protein sequence ID" value="MBA2113823.1"/>
    <property type="molecule type" value="Genomic_DNA"/>
</dbReference>
<dbReference type="PRINTS" id="PR00080">
    <property type="entry name" value="SDRFAMILY"/>
</dbReference>
<keyword evidence="3" id="KW-0560">Oxidoreductase</keyword>
<dbReference type="InterPro" id="IPR002347">
    <property type="entry name" value="SDR_fam"/>
</dbReference>
<comment type="caution">
    <text evidence="3">The sequence shown here is derived from an EMBL/GenBank/DDBJ whole genome shotgun (WGS) entry which is preliminary data.</text>
</comment>
<dbReference type="PANTHER" id="PTHR42879">
    <property type="entry name" value="3-OXOACYL-(ACYL-CARRIER-PROTEIN) REDUCTASE"/>
    <property type="match status" value="1"/>
</dbReference>
<evidence type="ECO:0000313" key="4">
    <source>
        <dbReference type="Proteomes" id="UP000551616"/>
    </source>
</evidence>
<dbReference type="PROSITE" id="PS00061">
    <property type="entry name" value="ADH_SHORT"/>
    <property type="match status" value="1"/>
</dbReference>
<comment type="similarity">
    <text evidence="1 2">Belongs to the short-chain dehydrogenases/reductases (SDR) family.</text>
</comment>
<organism evidence="3 4">
    <name type="scientific">Bremerella alba</name>
    <dbReference type="NCBI Taxonomy" id="980252"/>
    <lineage>
        <taxon>Bacteria</taxon>
        <taxon>Pseudomonadati</taxon>
        <taxon>Planctomycetota</taxon>
        <taxon>Planctomycetia</taxon>
        <taxon>Pirellulales</taxon>
        <taxon>Pirellulaceae</taxon>
        <taxon>Bremerella</taxon>
    </lineage>
</organism>
<name>A0A7V8V2M9_9BACT</name>
<reference evidence="3 4" key="1">
    <citation type="submission" date="2020-05" db="EMBL/GenBank/DDBJ databases">
        <title>Bremerella alba sp. nov., a novel planctomycete isolated from the surface of the macroalga Fucus spiralis.</title>
        <authorList>
            <person name="Godinho O."/>
            <person name="Botelho R."/>
            <person name="Albuquerque L."/>
            <person name="Wiegand S."/>
            <person name="Da Costa M.S."/>
            <person name="Lobo-Da-Cunha A."/>
            <person name="Jogler C."/>
            <person name="Lage O.M."/>
        </authorList>
    </citation>
    <scope>NUCLEOTIDE SEQUENCE [LARGE SCALE GENOMIC DNA]</scope>
    <source>
        <strain evidence="3 4">FF15</strain>
    </source>
</reference>
<dbReference type="InterPro" id="IPR036291">
    <property type="entry name" value="NAD(P)-bd_dom_sf"/>
</dbReference>
<evidence type="ECO:0000313" key="3">
    <source>
        <dbReference type="EMBL" id="MBA2113823.1"/>
    </source>
</evidence>